<sequence length="142" mass="15144">MFDSIVLRWQSRLDTLVKSGAWAAVAVLAGGAALLFVGAAVFLRAEEEFGPIRTSLGFAGFFLIVAMIAAIGLSVVRRRARLREARIAAAVAQAVPPWWLDPRLLTTGLSLGRTLGGRRALSVGLVGAFVVGMLLSRGIDRR</sequence>
<gene>
    <name evidence="2" type="ORF">GJ689_19075</name>
    <name evidence="3" type="ORF">RHODGE_RHODGE_03821</name>
</gene>
<reference evidence="2 5" key="3">
    <citation type="submission" date="2019-11" db="EMBL/GenBank/DDBJ databases">
        <title>Whole-genome sequence of Rhodoplanes serenus DSM 18633, type strain.</title>
        <authorList>
            <person name="Kyndt J.A."/>
            <person name="Meyer T.E."/>
        </authorList>
    </citation>
    <scope>NUCLEOTIDE SEQUENCE [LARGE SCALE GENOMIC DNA]</scope>
    <source>
        <strain evidence="2 5">DSM 18633</strain>
    </source>
</reference>
<feature type="transmembrane region" description="Helical" evidence="1">
    <location>
        <begin position="120"/>
        <end position="139"/>
    </location>
</feature>
<dbReference type="EMBL" id="UWOC01000174">
    <property type="protein sequence ID" value="VCU10620.1"/>
    <property type="molecule type" value="Genomic_DNA"/>
</dbReference>
<dbReference type="Proteomes" id="UP000438991">
    <property type="component" value="Unassembled WGS sequence"/>
</dbReference>
<evidence type="ECO:0000313" key="4">
    <source>
        <dbReference type="Proteomes" id="UP000289200"/>
    </source>
</evidence>
<name>A0A3S4B383_9BRAD</name>
<evidence type="ECO:0000313" key="5">
    <source>
        <dbReference type="Proteomes" id="UP000438991"/>
    </source>
</evidence>
<reference evidence="3" key="1">
    <citation type="submission" date="2018-10" db="EMBL/GenBank/DDBJ databases">
        <authorList>
            <person name="Peiro R."/>
            <person name="Begona"/>
            <person name="Cbmso G."/>
            <person name="Lopez M."/>
            <person name="Gonzalez S."/>
            <person name="Sacristan E."/>
            <person name="Castillo E."/>
        </authorList>
    </citation>
    <scope>NUCLEOTIDE SEQUENCE</scope>
    <source>
        <strain evidence="3">Rhod_genome</strain>
    </source>
</reference>
<evidence type="ECO:0000313" key="2">
    <source>
        <dbReference type="EMBL" id="MTW18308.1"/>
    </source>
</evidence>
<dbReference type="Proteomes" id="UP000289200">
    <property type="component" value="Unassembled WGS sequence"/>
</dbReference>
<comment type="caution">
    <text evidence="3">The sequence shown here is derived from an EMBL/GenBank/DDBJ whole genome shotgun (WGS) entry which is preliminary data.</text>
</comment>
<protein>
    <submittedName>
        <fullName evidence="3">Uncharacterized protein</fullName>
    </submittedName>
</protein>
<dbReference type="EMBL" id="WNKV01000016">
    <property type="protein sequence ID" value="MTW18308.1"/>
    <property type="molecule type" value="Genomic_DNA"/>
</dbReference>
<organism evidence="3 4">
    <name type="scientific">Rhodoplanes serenus</name>
    <dbReference type="NCBI Taxonomy" id="200615"/>
    <lineage>
        <taxon>Bacteria</taxon>
        <taxon>Pseudomonadati</taxon>
        <taxon>Pseudomonadota</taxon>
        <taxon>Alphaproteobacteria</taxon>
        <taxon>Hyphomicrobiales</taxon>
        <taxon>Nitrobacteraceae</taxon>
        <taxon>Rhodoplanes</taxon>
    </lineage>
</organism>
<dbReference type="AlphaFoldDB" id="A0A3S4B383"/>
<keyword evidence="1" id="KW-0812">Transmembrane</keyword>
<feature type="transmembrane region" description="Helical" evidence="1">
    <location>
        <begin position="55"/>
        <end position="76"/>
    </location>
</feature>
<proteinExistence type="predicted"/>
<reference evidence="4" key="2">
    <citation type="submission" date="2018-10" db="EMBL/GenBank/DDBJ databases">
        <authorList>
            <person name="Peiro R."/>
            <person name="Begona"/>
            <person name="Cbmso G."/>
            <person name="Lopez M."/>
            <person name="Gonzalez S."/>
            <person name="Sacristan E."/>
            <person name="Castillo E."/>
        </authorList>
    </citation>
    <scope>NUCLEOTIDE SEQUENCE [LARGE SCALE GENOMIC DNA]</scope>
</reference>
<evidence type="ECO:0000313" key="3">
    <source>
        <dbReference type="EMBL" id="VCU10620.1"/>
    </source>
</evidence>
<keyword evidence="1" id="KW-1133">Transmembrane helix</keyword>
<dbReference type="RefSeq" id="WP_129610703.1">
    <property type="nucleotide sequence ID" value="NZ_NPEW01000004.1"/>
</dbReference>
<evidence type="ECO:0000256" key="1">
    <source>
        <dbReference type="SAM" id="Phobius"/>
    </source>
</evidence>
<keyword evidence="1" id="KW-0472">Membrane</keyword>
<keyword evidence="4" id="KW-1185">Reference proteome</keyword>
<feature type="transmembrane region" description="Helical" evidence="1">
    <location>
        <begin position="21"/>
        <end position="43"/>
    </location>
</feature>
<dbReference type="OrthoDB" id="8098681at2"/>
<accession>A0A3S4B383</accession>